<evidence type="ECO:0000313" key="3">
    <source>
        <dbReference type="Proteomes" id="UP000029981"/>
    </source>
</evidence>
<accession>A0A0A0LLN3</accession>
<reference evidence="2 3" key="1">
    <citation type="journal article" date="2009" name="Nat. Genet.">
        <title>The genome of the cucumber, Cucumis sativus L.</title>
        <authorList>
            <person name="Huang S."/>
            <person name="Li R."/>
            <person name="Zhang Z."/>
            <person name="Li L."/>
            <person name="Gu X."/>
            <person name="Fan W."/>
            <person name="Lucas W.J."/>
            <person name="Wang X."/>
            <person name="Xie B."/>
            <person name="Ni P."/>
            <person name="Ren Y."/>
            <person name="Zhu H."/>
            <person name="Li J."/>
            <person name="Lin K."/>
            <person name="Jin W."/>
            <person name="Fei Z."/>
            <person name="Li G."/>
            <person name="Staub J."/>
            <person name="Kilian A."/>
            <person name="van der Vossen E.A."/>
            <person name="Wu Y."/>
            <person name="Guo J."/>
            <person name="He J."/>
            <person name="Jia Z."/>
            <person name="Ren Y."/>
            <person name="Tian G."/>
            <person name="Lu Y."/>
            <person name="Ruan J."/>
            <person name="Qian W."/>
            <person name="Wang M."/>
            <person name="Huang Q."/>
            <person name="Li B."/>
            <person name="Xuan Z."/>
            <person name="Cao J."/>
            <person name="Asan"/>
            <person name="Wu Z."/>
            <person name="Zhang J."/>
            <person name="Cai Q."/>
            <person name="Bai Y."/>
            <person name="Zhao B."/>
            <person name="Han Y."/>
            <person name="Li Y."/>
            <person name="Li X."/>
            <person name="Wang S."/>
            <person name="Shi Q."/>
            <person name="Liu S."/>
            <person name="Cho W.K."/>
            <person name="Kim J.Y."/>
            <person name="Xu Y."/>
            <person name="Heller-Uszynska K."/>
            <person name="Miao H."/>
            <person name="Cheng Z."/>
            <person name="Zhang S."/>
            <person name="Wu J."/>
            <person name="Yang Y."/>
            <person name="Kang H."/>
            <person name="Li M."/>
            <person name="Liang H."/>
            <person name="Ren X."/>
            <person name="Shi Z."/>
            <person name="Wen M."/>
            <person name="Jian M."/>
            <person name="Yang H."/>
            <person name="Zhang G."/>
            <person name="Yang Z."/>
            <person name="Chen R."/>
            <person name="Liu S."/>
            <person name="Li J."/>
            <person name="Ma L."/>
            <person name="Liu H."/>
            <person name="Zhou Y."/>
            <person name="Zhao J."/>
            <person name="Fang X."/>
            <person name="Li G."/>
            <person name="Fang L."/>
            <person name="Li Y."/>
            <person name="Liu D."/>
            <person name="Zheng H."/>
            <person name="Zhang Y."/>
            <person name="Qin N."/>
            <person name="Li Z."/>
            <person name="Yang G."/>
            <person name="Yang S."/>
            <person name="Bolund L."/>
            <person name="Kristiansen K."/>
            <person name="Zheng H."/>
            <person name="Li S."/>
            <person name="Zhang X."/>
            <person name="Yang H."/>
            <person name="Wang J."/>
            <person name="Sun R."/>
            <person name="Zhang B."/>
            <person name="Jiang S."/>
            <person name="Wang J."/>
            <person name="Du Y."/>
            <person name="Li S."/>
        </authorList>
    </citation>
    <scope>NUCLEOTIDE SEQUENCE [LARGE SCALE GENOMIC DNA]</scope>
    <source>
        <strain evidence="3">cv. 9930</strain>
    </source>
</reference>
<sequence>MLSLDDEPLQVLVESEMVEGFKSGESLNQRLPAEAPEIEEDSKSVGFGGL</sequence>
<name>A0A0A0LLN3_CUCSA</name>
<reference evidence="2 3" key="3">
    <citation type="journal article" date="2010" name="BMC Genomics">
        <title>Transcriptome sequencing and comparative analysis of cucumber flowers with different sex types.</title>
        <authorList>
            <person name="Guo S."/>
            <person name="Zheng Y."/>
            <person name="Joung J.G."/>
            <person name="Liu S."/>
            <person name="Zhang Z."/>
            <person name="Crasta O.R."/>
            <person name="Sobral B.W."/>
            <person name="Xu Y."/>
            <person name="Huang S."/>
            <person name="Fei Z."/>
        </authorList>
    </citation>
    <scope>NUCLEOTIDE SEQUENCE [LARGE SCALE GENOMIC DNA]</scope>
    <source>
        <strain evidence="3">cv. 9930</strain>
    </source>
</reference>
<dbReference type="AlphaFoldDB" id="A0A0A0LLN3"/>
<dbReference type="EMBL" id="CM002923">
    <property type="protein sequence ID" value="KGN61934.1"/>
    <property type="molecule type" value="Genomic_DNA"/>
</dbReference>
<organism evidence="2 3">
    <name type="scientific">Cucumis sativus</name>
    <name type="common">Cucumber</name>
    <dbReference type="NCBI Taxonomy" id="3659"/>
    <lineage>
        <taxon>Eukaryota</taxon>
        <taxon>Viridiplantae</taxon>
        <taxon>Streptophyta</taxon>
        <taxon>Embryophyta</taxon>
        <taxon>Tracheophyta</taxon>
        <taxon>Spermatophyta</taxon>
        <taxon>Magnoliopsida</taxon>
        <taxon>eudicotyledons</taxon>
        <taxon>Gunneridae</taxon>
        <taxon>Pentapetalae</taxon>
        <taxon>rosids</taxon>
        <taxon>fabids</taxon>
        <taxon>Cucurbitales</taxon>
        <taxon>Cucurbitaceae</taxon>
        <taxon>Benincaseae</taxon>
        <taxon>Cucumis</taxon>
    </lineage>
</organism>
<evidence type="ECO:0000313" key="2">
    <source>
        <dbReference type="EMBL" id="KGN61934.1"/>
    </source>
</evidence>
<feature type="region of interest" description="Disordered" evidence="1">
    <location>
        <begin position="24"/>
        <end position="50"/>
    </location>
</feature>
<gene>
    <name evidence="2" type="ORF">Csa_2G270760</name>
</gene>
<dbReference type="Gramene" id="KGN61934">
    <property type="protein sequence ID" value="KGN61934"/>
    <property type="gene ID" value="Csa_2G270760"/>
</dbReference>
<protein>
    <submittedName>
        <fullName evidence="2">Uncharacterized protein</fullName>
    </submittedName>
</protein>
<proteinExistence type="predicted"/>
<reference evidence="2 3" key="4">
    <citation type="journal article" date="2011" name="BMC Genomics">
        <title>RNA-Seq improves annotation of protein-coding genes in the cucumber genome.</title>
        <authorList>
            <person name="Li Z."/>
            <person name="Zhang Z."/>
            <person name="Yan P."/>
            <person name="Huang S."/>
            <person name="Fei Z."/>
            <person name="Lin K."/>
        </authorList>
    </citation>
    <scope>NUCLEOTIDE SEQUENCE [LARGE SCALE GENOMIC DNA]</scope>
    <source>
        <strain evidence="3">cv. 9930</strain>
    </source>
</reference>
<keyword evidence="3" id="KW-1185">Reference proteome</keyword>
<reference evidence="2 3" key="2">
    <citation type="journal article" date="2009" name="PLoS ONE">
        <title>An integrated genetic and cytogenetic map of the cucumber genome.</title>
        <authorList>
            <person name="Ren Y."/>
            <person name="Zhang Z."/>
            <person name="Liu J."/>
            <person name="Staub J.E."/>
            <person name="Han Y."/>
            <person name="Cheng Z."/>
            <person name="Li X."/>
            <person name="Lu J."/>
            <person name="Miao H."/>
            <person name="Kang H."/>
            <person name="Xie B."/>
            <person name="Gu X."/>
            <person name="Wang X."/>
            <person name="Du Y."/>
            <person name="Jin W."/>
            <person name="Huang S."/>
        </authorList>
    </citation>
    <scope>NUCLEOTIDE SEQUENCE [LARGE SCALE GENOMIC DNA]</scope>
    <source>
        <strain evidence="3">cv. 9930</strain>
    </source>
</reference>
<evidence type="ECO:0000256" key="1">
    <source>
        <dbReference type="SAM" id="MobiDB-lite"/>
    </source>
</evidence>
<dbReference type="Proteomes" id="UP000029981">
    <property type="component" value="Chromosome 2"/>
</dbReference>